<dbReference type="InterPro" id="IPR019629">
    <property type="entry name" value="Uncharacterised_HI1736/YgjV"/>
</dbReference>
<keyword evidence="3" id="KW-1185">Reference proteome</keyword>
<keyword evidence="1" id="KW-0472">Membrane</keyword>
<reference evidence="2 3" key="1">
    <citation type="submission" date="2019-03" db="EMBL/GenBank/DDBJ databases">
        <title>Genomic Encyclopedia of Archaeal and Bacterial Type Strains, Phase II (KMG-II): from individual species to whole genera.</title>
        <authorList>
            <person name="Goeker M."/>
        </authorList>
    </citation>
    <scope>NUCLEOTIDE SEQUENCE [LARGE SCALE GENOMIC DNA]</scope>
    <source>
        <strain evidence="2 3">DSM 27697</strain>
    </source>
</reference>
<name>A0A4R1GR12_9GAMM</name>
<sequence length="179" mass="19214">MQLLSSLTPIELAGQLVSLVALVLCMLAFSSKRDDRLMKLLVSANIAFALQFALFGSWAASVLTLLVILRIVLARRYARNLKVMGFVLVASLLATALTWRGPVDLFPLAATFMGTVGMFMLRGIPMRLMLAGAGSAWMLSSLVIGSVGGTLAEAVVVGVNLITVARMMMDKKRASEHSQ</sequence>
<feature type="transmembrane region" description="Helical" evidence="1">
    <location>
        <begin position="151"/>
        <end position="169"/>
    </location>
</feature>
<feature type="transmembrane region" description="Helical" evidence="1">
    <location>
        <begin position="81"/>
        <end position="99"/>
    </location>
</feature>
<feature type="transmembrane region" description="Helical" evidence="1">
    <location>
        <begin position="42"/>
        <end position="69"/>
    </location>
</feature>
<evidence type="ECO:0000256" key="1">
    <source>
        <dbReference type="SAM" id="Phobius"/>
    </source>
</evidence>
<accession>A0A4R1GR12</accession>
<proteinExistence type="predicted"/>
<dbReference type="InterPro" id="IPR026267">
    <property type="entry name" value="YgjV"/>
</dbReference>
<dbReference type="Pfam" id="PF10688">
    <property type="entry name" value="Imp-YgjV"/>
    <property type="match status" value="1"/>
</dbReference>
<dbReference type="RefSeq" id="WP_207894712.1">
    <property type="nucleotide sequence ID" value="NZ_SMFU01000007.1"/>
</dbReference>
<feature type="transmembrane region" description="Helical" evidence="1">
    <location>
        <begin position="12"/>
        <end position="30"/>
    </location>
</feature>
<evidence type="ECO:0000313" key="2">
    <source>
        <dbReference type="EMBL" id="TCK08599.1"/>
    </source>
</evidence>
<dbReference type="Proteomes" id="UP000294546">
    <property type="component" value="Unassembled WGS sequence"/>
</dbReference>
<dbReference type="AlphaFoldDB" id="A0A4R1GR12"/>
<organism evidence="2 3">
    <name type="scientific">Marinobacterium mangrovicola</name>
    <dbReference type="NCBI Taxonomy" id="1476959"/>
    <lineage>
        <taxon>Bacteria</taxon>
        <taxon>Pseudomonadati</taxon>
        <taxon>Pseudomonadota</taxon>
        <taxon>Gammaproteobacteria</taxon>
        <taxon>Oceanospirillales</taxon>
        <taxon>Oceanospirillaceae</taxon>
        <taxon>Marinobacterium</taxon>
    </lineage>
</organism>
<protein>
    <submittedName>
        <fullName evidence="2">Inner membrane protein</fullName>
    </submittedName>
</protein>
<keyword evidence="1" id="KW-1133">Transmembrane helix</keyword>
<comment type="caution">
    <text evidence="2">The sequence shown here is derived from an EMBL/GenBank/DDBJ whole genome shotgun (WGS) entry which is preliminary data.</text>
</comment>
<dbReference type="EMBL" id="SMFU01000007">
    <property type="protein sequence ID" value="TCK08599.1"/>
    <property type="molecule type" value="Genomic_DNA"/>
</dbReference>
<gene>
    <name evidence="2" type="ORF">CLV83_0689</name>
</gene>
<keyword evidence="1" id="KW-0812">Transmembrane</keyword>
<evidence type="ECO:0000313" key="3">
    <source>
        <dbReference type="Proteomes" id="UP000294546"/>
    </source>
</evidence>
<dbReference type="PIRSF" id="PIRSF011443">
    <property type="entry name" value="YgjV"/>
    <property type="match status" value="1"/>
</dbReference>